<protein>
    <submittedName>
        <fullName evidence="1">Uncharacterized protein</fullName>
    </submittedName>
</protein>
<sequence>MSKWKPEQVPIAEELKVKKGTLFSWSKMYSEPQLRHIRVPENMGIRIREISGGCKHKLSLPYELQVLEYFDNCISNGEVLIHAAVLVYRQQFPEFAIKKDKSQQLLGQTVHQAIQAASLWSNTSGK</sequence>
<reference evidence="1" key="1">
    <citation type="submission" date="2013-11" db="EMBL/GenBank/DDBJ databases">
        <title>The Genome Sequence of Phytophthora parasitica IAC_01/95.</title>
        <authorList>
            <consortium name="The Broad Institute Genomics Platform"/>
            <person name="Russ C."/>
            <person name="Tyler B."/>
            <person name="Panabieres F."/>
            <person name="Shan W."/>
            <person name="Tripathy S."/>
            <person name="Grunwald N."/>
            <person name="Machado M."/>
            <person name="Johnson C.S."/>
            <person name="Arredondo F."/>
            <person name="Hong C."/>
            <person name="Coffey M."/>
            <person name="Young S.K."/>
            <person name="Zeng Q."/>
            <person name="Gargeya S."/>
            <person name="Fitzgerald M."/>
            <person name="Abouelleil A."/>
            <person name="Alvarado L."/>
            <person name="Chapman S.B."/>
            <person name="Gainer-Dewar J."/>
            <person name="Goldberg J."/>
            <person name="Griggs A."/>
            <person name="Gujja S."/>
            <person name="Hansen M."/>
            <person name="Howarth C."/>
            <person name="Imamovic A."/>
            <person name="Ireland A."/>
            <person name="Larimer J."/>
            <person name="McCowan C."/>
            <person name="Murphy C."/>
            <person name="Pearson M."/>
            <person name="Poon T.W."/>
            <person name="Priest M."/>
            <person name="Roberts A."/>
            <person name="Saif S."/>
            <person name="Shea T."/>
            <person name="Sykes S."/>
            <person name="Wortman J."/>
            <person name="Nusbaum C."/>
            <person name="Birren B."/>
        </authorList>
    </citation>
    <scope>NUCLEOTIDE SEQUENCE [LARGE SCALE GENOMIC DNA]</scope>
    <source>
        <strain evidence="1">IAC_01/95</strain>
    </source>
</reference>
<dbReference type="AlphaFoldDB" id="W2N8W6"/>
<dbReference type="EMBL" id="KI693468">
    <property type="protein sequence ID" value="ETM44159.1"/>
    <property type="molecule type" value="Genomic_DNA"/>
</dbReference>
<accession>W2N8W6</accession>
<proteinExistence type="predicted"/>
<organism evidence="1">
    <name type="scientific">Phytophthora nicotianae</name>
    <name type="common">Potato buckeye rot agent</name>
    <name type="synonym">Phytophthora parasitica</name>
    <dbReference type="NCBI Taxonomy" id="4792"/>
    <lineage>
        <taxon>Eukaryota</taxon>
        <taxon>Sar</taxon>
        <taxon>Stramenopiles</taxon>
        <taxon>Oomycota</taxon>
        <taxon>Peronosporomycetes</taxon>
        <taxon>Peronosporales</taxon>
        <taxon>Peronosporaceae</taxon>
        <taxon>Phytophthora</taxon>
    </lineage>
</organism>
<gene>
    <name evidence="1" type="ORF">L914_10581</name>
</gene>
<dbReference type="Proteomes" id="UP000054532">
    <property type="component" value="Unassembled WGS sequence"/>
</dbReference>
<name>W2N8W6_PHYNI</name>
<dbReference type="VEuPathDB" id="FungiDB:PPTG_08446"/>
<evidence type="ECO:0000313" key="1">
    <source>
        <dbReference type="EMBL" id="ETM44159.1"/>
    </source>
</evidence>